<organism evidence="4 6">
    <name type="scientific">Didymodactylos carnosus</name>
    <dbReference type="NCBI Taxonomy" id="1234261"/>
    <lineage>
        <taxon>Eukaryota</taxon>
        <taxon>Metazoa</taxon>
        <taxon>Spiralia</taxon>
        <taxon>Gnathifera</taxon>
        <taxon>Rotifera</taxon>
        <taxon>Eurotatoria</taxon>
        <taxon>Bdelloidea</taxon>
        <taxon>Philodinida</taxon>
        <taxon>Philodinidae</taxon>
        <taxon>Didymodactylos</taxon>
    </lineage>
</organism>
<dbReference type="EMBL" id="CAJOBA010001362">
    <property type="protein sequence ID" value="CAF3591606.1"/>
    <property type="molecule type" value="Genomic_DNA"/>
</dbReference>
<evidence type="ECO:0000313" key="6">
    <source>
        <dbReference type="Proteomes" id="UP000677228"/>
    </source>
</evidence>
<feature type="signal peptide" evidence="2">
    <location>
        <begin position="1"/>
        <end position="18"/>
    </location>
</feature>
<evidence type="ECO:0000256" key="1">
    <source>
        <dbReference type="SAM" id="Phobius"/>
    </source>
</evidence>
<feature type="transmembrane region" description="Helical" evidence="1">
    <location>
        <begin position="638"/>
        <end position="659"/>
    </location>
</feature>
<proteinExistence type="predicted"/>
<evidence type="ECO:0000256" key="2">
    <source>
        <dbReference type="SAM" id="SignalP"/>
    </source>
</evidence>
<feature type="chain" id="PRO_5036273376" description="LolA-like domain-containing protein" evidence="2">
    <location>
        <begin position="19"/>
        <end position="688"/>
    </location>
</feature>
<reference evidence="4" key="1">
    <citation type="submission" date="2021-02" db="EMBL/GenBank/DDBJ databases">
        <authorList>
            <person name="Nowell W R."/>
        </authorList>
    </citation>
    <scope>NUCLEOTIDE SEQUENCE</scope>
</reference>
<feature type="domain" description="LolA-like" evidence="3">
    <location>
        <begin position="258"/>
        <end position="463"/>
    </location>
</feature>
<dbReference type="PANTHER" id="PTHR36902:SF1">
    <property type="entry name" value="ENRICHED IN SURFACE-LABELED PROTEOME PROTEIN 9"/>
    <property type="match status" value="1"/>
</dbReference>
<keyword evidence="2" id="KW-0732">Signal</keyword>
<accession>A0A8S2D0H0</accession>
<dbReference type="AlphaFoldDB" id="A0A8S2D0H0"/>
<comment type="caution">
    <text evidence="4">The sequence shown here is derived from an EMBL/GenBank/DDBJ whole genome shotgun (WGS) entry which is preliminary data.</text>
</comment>
<gene>
    <name evidence="4" type="ORF">OVA965_LOCUS4993</name>
    <name evidence="5" type="ORF">TMI583_LOCUS4991</name>
</gene>
<keyword evidence="1" id="KW-0812">Transmembrane</keyword>
<protein>
    <recommendedName>
        <fullName evidence="3">LolA-like domain-containing protein</fullName>
    </recommendedName>
</protein>
<name>A0A8S2D0H0_9BILA</name>
<evidence type="ECO:0000313" key="4">
    <source>
        <dbReference type="EMBL" id="CAF0807878.1"/>
    </source>
</evidence>
<keyword evidence="1" id="KW-1133">Transmembrane helix</keyword>
<sequence length="688" mass="78350">MKILSLFVIINIVTVISGQDDWNGDVALCTPDSNPLPPPAGVPFPIFPARAEFGLERVEIDTIAASNIQTTKRSMYEYFYDYDANSLVEVENSNGIINVTFYYYNVLKKSTYYGSQFCNVTVIEMNRPTVGSSAINIDGLPHIRPLDQFLLFASSSPTEGLIRPKYIGEDIVRGIRVDKWETCIVDKTNYVTTKREWSFAKPNYAMPVGITAVSIPVQGVINATKMINSTVYVAEVDEIFNILSYKPGIERADAFSPPRGVFCAGFGDSSLSSLQEQGIVWPKRFSIRIDSTTSQQTRWQTFHLRITQSDRQRIIRYDYTPLANDIESIILDYTNRIKYIIDRQSGSCKIESGINYQPLDATTSPVEFFIKYESLLIHDLTRKFQFNGIRPCETWLVTNIEWAWSMRNQTSSKPFDYPVHLYLKLFRLSPGVGMGFETQDVEYQFYEYSQHVRADDFDISLCYRSNDLFYKHVAFQLKVDRPISILEDPTLDRRHIIETVRKTLVSVMTIQYLRVSDLEIDHSKENDTLYCICTILHRLPSDPASEIGLSDARTKLEVAINTNQFTFQMDDKNGQKLTVSAIPWTLEDLEHFYSFNSNATINDFNIFLNITSNLNDTVTQIKEEIREKVVYSTASQTGGIVGGLMVGIVLGLLTLFLVYRKQGKRGEQSSSFRNVGFRSKQAEAVING</sequence>
<dbReference type="InterPro" id="IPR058831">
    <property type="entry name" value="LolA-like_dom_2nd"/>
</dbReference>
<evidence type="ECO:0000313" key="5">
    <source>
        <dbReference type="EMBL" id="CAF3591606.1"/>
    </source>
</evidence>
<dbReference type="Proteomes" id="UP000677228">
    <property type="component" value="Unassembled WGS sequence"/>
</dbReference>
<dbReference type="PANTHER" id="PTHR36902">
    <property type="entry name" value="ENRICHED IN SURFACE-LABELED PROTEOME PROTEIN 9"/>
    <property type="match status" value="1"/>
</dbReference>
<dbReference type="Proteomes" id="UP000682733">
    <property type="component" value="Unassembled WGS sequence"/>
</dbReference>
<evidence type="ECO:0000259" key="3">
    <source>
        <dbReference type="Pfam" id="PF25898"/>
    </source>
</evidence>
<keyword evidence="1" id="KW-0472">Membrane</keyword>
<dbReference type="EMBL" id="CAJNOK010001362">
    <property type="protein sequence ID" value="CAF0807878.1"/>
    <property type="molecule type" value="Genomic_DNA"/>
</dbReference>
<dbReference type="Pfam" id="PF25898">
    <property type="entry name" value="LolA_2nd_metazoa"/>
    <property type="match status" value="1"/>
</dbReference>